<evidence type="ECO:0000256" key="1">
    <source>
        <dbReference type="ARBA" id="ARBA00004236"/>
    </source>
</evidence>
<dbReference type="GO" id="GO:0051607">
    <property type="term" value="P:defense response to virus"/>
    <property type="evidence" value="ECO:0007669"/>
    <property type="project" value="UniProtKB-KW"/>
</dbReference>
<evidence type="ECO:0000256" key="6">
    <source>
        <dbReference type="ARBA" id="ARBA00023118"/>
    </source>
</evidence>
<dbReference type="KEGG" id="ant:Arnit_0189"/>
<evidence type="ECO:0000256" key="5">
    <source>
        <dbReference type="ARBA" id="ARBA00022989"/>
    </source>
</evidence>
<dbReference type="Proteomes" id="UP000000939">
    <property type="component" value="Chromosome"/>
</dbReference>
<sequence length="156" mass="18088">MEKEDRIELLKCNIGRFDFYYGSVNFKSSFLIIANITILGFLLSNVEKLCFPVFVLNAVFIFFSILFVLFAINPYLKSVDAGNSILFFGDIASKKINVYKTNFNNVNEDKYIEDLVEQNYYLSTGLKNKFKYLNIATISFIISIICYFIQVIYVSF</sequence>
<keyword evidence="4" id="KW-0547">Nucleotide-binding</keyword>
<evidence type="ECO:0000313" key="10">
    <source>
        <dbReference type="EMBL" id="ADG91856.1"/>
    </source>
</evidence>
<feature type="transmembrane region" description="Helical" evidence="8">
    <location>
        <begin position="132"/>
        <end position="153"/>
    </location>
</feature>
<accession>D5V4C3</accession>
<keyword evidence="5 8" id="KW-1133">Transmembrane helix</keyword>
<evidence type="ECO:0000259" key="9">
    <source>
        <dbReference type="Pfam" id="PF18967"/>
    </source>
</evidence>
<keyword evidence="2" id="KW-1003">Cell membrane</keyword>
<feature type="domain" description="Pycsar effector protein" evidence="9">
    <location>
        <begin position="10"/>
        <end position="152"/>
    </location>
</feature>
<keyword evidence="3 8" id="KW-0812">Transmembrane</keyword>
<dbReference type="InterPro" id="IPR043760">
    <property type="entry name" value="PycTM_dom"/>
</dbReference>
<dbReference type="EMBL" id="CP001999">
    <property type="protein sequence ID" value="ADG91856.1"/>
    <property type="molecule type" value="Genomic_DNA"/>
</dbReference>
<keyword evidence="11" id="KW-1185">Reference proteome</keyword>
<proteinExistence type="predicted"/>
<gene>
    <name evidence="10" type="ordered locus">Arnit_0189</name>
</gene>
<dbReference type="STRING" id="572480.Arnit_0189"/>
<keyword evidence="7 8" id="KW-0472">Membrane</keyword>
<protein>
    <recommendedName>
        <fullName evidence="9">Pycsar effector protein domain-containing protein</fullName>
    </recommendedName>
</protein>
<name>D5V4C3_ARCNC</name>
<evidence type="ECO:0000256" key="7">
    <source>
        <dbReference type="ARBA" id="ARBA00023136"/>
    </source>
</evidence>
<reference evidence="10 11" key="1">
    <citation type="journal article" date="2010" name="Stand. Genomic Sci.">
        <title>Complete genome sequence of Arcobacter nitrofigilis type strain (CI).</title>
        <authorList>
            <person name="Pati A."/>
            <person name="Gronow S."/>
            <person name="Lapidus A."/>
            <person name="Copeland A."/>
            <person name="Glavina Del Rio T."/>
            <person name="Nolan M."/>
            <person name="Lucas S."/>
            <person name="Tice H."/>
            <person name="Cheng J.F."/>
            <person name="Han C."/>
            <person name="Chertkov O."/>
            <person name="Bruce D."/>
            <person name="Tapia R."/>
            <person name="Goodwin L."/>
            <person name="Pitluck S."/>
            <person name="Liolios K."/>
            <person name="Ivanova N."/>
            <person name="Mavromatis K."/>
            <person name="Chen A."/>
            <person name="Palaniappan K."/>
            <person name="Land M."/>
            <person name="Hauser L."/>
            <person name="Chang Y.J."/>
            <person name="Jeffries C.D."/>
            <person name="Detter J.C."/>
            <person name="Rohde M."/>
            <person name="Goker M."/>
            <person name="Bristow J."/>
            <person name="Eisen J.A."/>
            <person name="Markowitz V."/>
            <person name="Hugenholtz P."/>
            <person name="Klenk H.P."/>
            <person name="Kyrpides N.C."/>
        </authorList>
    </citation>
    <scope>NUCLEOTIDE SEQUENCE [LARGE SCALE GENOMIC DNA]</scope>
    <source>
        <strain evidence="11">ATCC 33309 / DSM 7299 / CCUG 15893 / LMG 7604 / NCTC 12251 / CI</strain>
    </source>
</reference>
<dbReference type="OrthoDB" id="9131388at2"/>
<dbReference type="HOGENOM" id="CLU_1683008_0_0_7"/>
<organism evidence="10 11">
    <name type="scientific">Arcobacter nitrofigilis (strain ATCC 33309 / DSM 7299 / CCUG 15893 / LMG 7604 / NCTC 12251 / CI)</name>
    <name type="common">Campylobacter nitrofigilis</name>
    <dbReference type="NCBI Taxonomy" id="572480"/>
    <lineage>
        <taxon>Bacteria</taxon>
        <taxon>Pseudomonadati</taxon>
        <taxon>Campylobacterota</taxon>
        <taxon>Epsilonproteobacteria</taxon>
        <taxon>Campylobacterales</taxon>
        <taxon>Arcobacteraceae</taxon>
        <taxon>Arcobacter</taxon>
    </lineage>
</organism>
<evidence type="ECO:0000256" key="3">
    <source>
        <dbReference type="ARBA" id="ARBA00022692"/>
    </source>
</evidence>
<evidence type="ECO:0000256" key="8">
    <source>
        <dbReference type="SAM" id="Phobius"/>
    </source>
</evidence>
<evidence type="ECO:0000256" key="2">
    <source>
        <dbReference type="ARBA" id="ARBA00022475"/>
    </source>
</evidence>
<feature type="transmembrane region" description="Helical" evidence="8">
    <location>
        <begin position="54"/>
        <end position="76"/>
    </location>
</feature>
<dbReference type="GO" id="GO:0000166">
    <property type="term" value="F:nucleotide binding"/>
    <property type="evidence" value="ECO:0007669"/>
    <property type="project" value="UniProtKB-KW"/>
</dbReference>
<feature type="transmembrane region" description="Helical" evidence="8">
    <location>
        <begin position="20"/>
        <end position="42"/>
    </location>
</feature>
<dbReference type="AlphaFoldDB" id="D5V4C3"/>
<evidence type="ECO:0000313" key="11">
    <source>
        <dbReference type="Proteomes" id="UP000000939"/>
    </source>
</evidence>
<dbReference type="GO" id="GO:0005886">
    <property type="term" value="C:plasma membrane"/>
    <property type="evidence" value="ECO:0007669"/>
    <property type="project" value="UniProtKB-SubCell"/>
</dbReference>
<dbReference type="RefSeq" id="WP_013134001.1">
    <property type="nucleotide sequence ID" value="NC_014166.1"/>
</dbReference>
<comment type="subcellular location">
    <subcellularLocation>
        <location evidence="1">Cell membrane</location>
    </subcellularLocation>
</comment>
<evidence type="ECO:0000256" key="4">
    <source>
        <dbReference type="ARBA" id="ARBA00022741"/>
    </source>
</evidence>
<dbReference type="eggNOG" id="ENOG5032UXZ">
    <property type="taxonomic scope" value="Bacteria"/>
</dbReference>
<dbReference type="Pfam" id="PF18967">
    <property type="entry name" value="PycTM"/>
    <property type="match status" value="1"/>
</dbReference>
<keyword evidence="6" id="KW-0051">Antiviral defense</keyword>